<keyword evidence="2" id="KW-1185">Reference proteome</keyword>
<sequence>MDGGRPLRARLSLVVPAAGAAVTAPDVTGREPPDPATHSGLLDPIRSALAKAGCGELSGVPVRRCHTRWRSHRRCQGVSTARGR</sequence>
<dbReference type="Proteomes" id="UP000186004">
    <property type="component" value="Unassembled WGS sequence"/>
</dbReference>
<evidence type="ECO:0000313" key="1">
    <source>
        <dbReference type="EMBL" id="SIR98617.1"/>
    </source>
</evidence>
<name>A0A1N7FE73_9ACTN</name>
<dbReference type="EMBL" id="FTNF01000034">
    <property type="protein sequence ID" value="SIR98617.1"/>
    <property type="molecule type" value="Genomic_DNA"/>
</dbReference>
<organism evidence="1 2">
    <name type="scientific">Micromonospora avicenniae</name>
    <dbReference type="NCBI Taxonomy" id="1198245"/>
    <lineage>
        <taxon>Bacteria</taxon>
        <taxon>Bacillati</taxon>
        <taxon>Actinomycetota</taxon>
        <taxon>Actinomycetes</taxon>
        <taxon>Micromonosporales</taxon>
        <taxon>Micromonosporaceae</taxon>
        <taxon>Micromonospora</taxon>
    </lineage>
</organism>
<reference evidence="1 2" key="1">
    <citation type="submission" date="2017-01" db="EMBL/GenBank/DDBJ databases">
        <authorList>
            <person name="Mah S.A."/>
            <person name="Swanson W.J."/>
            <person name="Moy G.W."/>
            <person name="Vacquier V.D."/>
        </authorList>
    </citation>
    <scope>NUCLEOTIDE SEQUENCE [LARGE SCALE GENOMIC DNA]</scope>
    <source>
        <strain evidence="1 2">DSM 45758</strain>
    </source>
</reference>
<evidence type="ECO:0000313" key="2">
    <source>
        <dbReference type="Proteomes" id="UP000186004"/>
    </source>
</evidence>
<protein>
    <submittedName>
        <fullName evidence="1">Uncharacterized protein</fullName>
    </submittedName>
</protein>
<dbReference type="AlphaFoldDB" id="A0A1N7FE73"/>
<gene>
    <name evidence="1" type="ORF">SAMN05444858_13438</name>
</gene>
<accession>A0A1N7FE73</accession>
<proteinExistence type="predicted"/>